<dbReference type="GO" id="GO:0022857">
    <property type="term" value="F:transmembrane transporter activity"/>
    <property type="evidence" value="ECO:0007669"/>
    <property type="project" value="InterPro"/>
</dbReference>
<evidence type="ECO:0000256" key="3">
    <source>
        <dbReference type="ARBA" id="ARBA00022448"/>
    </source>
</evidence>
<proteinExistence type="inferred from homology"/>
<keyword evidence="7 9" id="KW-0472">Membrane</keyword>
<feature type="transmembrane region" description="Helical" evidence="9">
    <location>
        <begin position="175"/>
        <end position="196"/>
    </location>
</feature>
<feature type="transmembrane region" description="Helical" evidence="9">
    <location>
        <begin position="112"/>
        <end position="137"/>
    </location>
</feature>
<evidence type="ECO:0000313" key="12">
    <source>
        <dbReference type="Proteomes" id="UP000432015"/>
    </source>
</evidence>
<dbReference type="PRINTS" id="PR01036">
    <property type="entry name" value="TCRTETB"/>
</dbReference>
<dbReference type="InterPro" id="IPR004638">
    <property type="entry name" value="EmrB-like"/>
</dbReference>
<comment type="similarity">
    <text evidence="2">Belongs to the major facilitator superfamily. TCR/Tet family.</text>
</comment>
<dbReference type="Pfam" id="PF07690">
    <property type="entry name" value="MFS_1"/>
    <property type="match status" value="2"/>
</dbReference>
<dbReference type="FunFam" id="1.20.1720.10:FF:000004">
    <property type="entry name" value="EmrB/QacA family drug resistance transporter"/>
    <property type="match status" value="1"/>
</dbReference>
<dbReference type="Gene3D" id="1.10.10.10">
    <property type="entry name" value="Winged helix-like DNA-binding domain superfamily/Winged helix DNA-binding domain"/>
    <property type="match status" value="1"/>
</dbReference>
<dbReference type="RefSeq" id="WP_156219917.1">
    <property type="nucleotide sequence ID" value="NZ_WOFH01000012.1"/>
</dbReference>
<comment type="subcellular location">
    <subcellularLocation>
        <location evidence="1">Cell membrane</location>
        <topology evidence="1">Multi-pass membrane protein</topology>
    </subcellularLocation>
</comment>
<dbReference type="PANTHER" id="PTHR23501">
    <property type="entry name" value="MAJOR FACILITATOR SUPERFAMILY"/>
    <property type="match status" value="1"/>
</dbReference>
<feature type="transmembrane region" description="Helical" evidence="9">
    <location>
        <begin position="56"/>
        <end position="75"/>
    </location>
</feature>
<comment type="caution">
    <text evidence="11">The sequence shown here is derived from an EMBL/GenBank/DDBJ whole genome shotgun (WGS) entry which is preliminary data.</text>
</comment>
<evidence type="ECO:0000256" key="6">
    <source>
        <dbReference type="ARBA" id="ARBA00022989"/>
    </source>
</evidence>
<dbReference type="InterPro" id="IPR011701">
    <property type="entry name" value="MFS"/>
</dbReference>
<evidence type="ECO:0000259" key="10">
    <source>
        <dbReference type="PROSITE" id="PS50850"/>
    </source>
</evidence>
<keyword evidence="6 9" id="KW-1133">Transmembrane helix</keyword>
<dbReference type="Gene3D" id="1.20.1720.10">
    <property type="entry name" value="Multidrug resistance protein D"/>
    <property type="match status" value="1"/>
</dbReference>
<name>A0A7K1L949_9ACTN</name>
<dbReference type="CDD" id="cd17502">
    <property type="entry name" value="MFS_Azr1_MDR_like"/>
    <property type="match status" value="1"/>
</dbReference>
<dbReference type="EMBL" id="WOFH01000012">
    <property type="protein sequence ID" value="MUN40715.1"/>
    <property type="molecule type" value="Genomic_DNA"/>
</dbReference>
<keyword evidence="4" id="KW-1003">Cell membrane</keyword>
<keyword evidence="3" id="KW-0813">Transport</keyword>
<dbReference type="InterPro" id="IPR036390">
    <property type="entry name" value="WH_DNA-bd_sf"/>
</dbReference>
<dbReference type="Gene3D" id="1.20.1250.20">
    <property type="entry name" value="MFS general substrate transporter like domains"/>
    <property type="match status" value="1"/>
</dbReference>
<dbReference type="InterPro" id="IPR020846">
    <property type="entry name" value="MFS_dom"/>
</dbReference>
<feature type="transmembrane region" description="Helical" evidence="9">
    <location>
        <begin position="149"/>
        <end position="169"/>
    </location>
</feature>
<evidence type="ECO:0000256" key="7">
    <source>
        <dbReference type="ARBA" id="ARBA00023136"/>
    </source>
</evidence>
<dbReference type="InterPro" id="IPR036259">
    <property type="entry name" value="MFS_trans_sf"/>
</dbReference>
<feature type="transmembrane region" description="Helical" evidence="9">
    <location>
        <begin position="208"/>
        <end position="228"/>
    </location>
</feature>
<feature type="transmembrane region" description="Helical" evidence="9">
    <location>
        <begin position="87"/>
        <end position="106"/>
    </location>
</feature>
<feature type="transmembrane region" description="Helical" evidence="9">
    <location>
        <begin position="481"/>
        <end position="499"/>
    </location>
</feature>
<protein>
    <submittedName>
        <fullName evidence="11">DHA2 family efflux MFS transporter permease subunit</fullName>
    </submittedName>
</protein>
<evidence type="ECO:0000256" key="9">
    <source>
        <dbReference type="SAM" id="Phobius"/>
    </source>
</evidence>
<dbReference type="PROSITE" id="PS50850">
    <property type="entry name" value="MFS"/>
    <property type="match status" value="1"/>
</dbReference>
<feature type="transmembrane region" description="Helical" evidence="9">
    <location>
        <begin position="373"/>
        <end position="391"/>
    </location>
</feature>
<dbReference type="SUPFAM" id="SSF103473">
    <property type="entry name" value="MFS general substrate transporter"/>
    <property type="match status" value="2"/>
</dbReference>
<keyword evidence="12" id="KW-1185">Reference proteome</keyword>
<feature type="transmembrane region" description="Helical" evidence="9">
    <location>
        <begin position="234"/>
        <end position="256"/>
    </location>
</feature>
<evidence type="ECO:0000256" key="4">
    <source>
        <dbReference type="ARBA" id="ARBA00022475"/>
    </source>
</evidence>
<evidence type="ECO:0000256" key="5">
    <source>
        <dbReference type="ARBA" id="ARBA00022692"/>
    </source>
</evidence>
<keyword evidence="5 9" id="KW-0812">Transmembrane</keyword>
<evidence type="ECO:0000256" key="8">
    <source>
        <dbReference type="SAM" id="MobiDB-lite"/>
    </source>
</evidence>
<feature type="domain" description="Major facilitator superfamily (MFS) profile" evidence="10">
    <location>
        <begin position="22"/>
        <end position="504"/>
    </location>
</feature>
<dbReference type="SUPFAM" id="SSF46785">
    <property type="entry name" value="Winged helix' DNA-binding domain"/>
    <property type="match status" value="1"/>
</dbReference>
<dbReference type="Proteomes" id="UP000432015">
    <property type="component" value="Unassembled WGS sequence"/>
</dbReference>
<evidence type="ECO:0000256" key="2">
    <source>
        <dbReference type="ARBA" id="ARBA00007520"/>
    </source>
</evidence>
<dbReference type="PANTHER" id="PTHR23501:SF197">
    <property type="entry name" value="COMD"/>
    <property type="match status" value="1"/>
</dbReference>
<evidence type="ECO:0000313" key="11">
    <source>
        <dbReference type="EMBL" id="MUN40715.1"/>
    </source>
</evidence>
<accession>A0A7K1L949</accession>
<gene>
    <name evidence="11" type="ORF">GNZ18_29540</name>
</gene>
<feature type="region of interest" description="Disordered" evidence="8">
    <location>
        <begin position="659"/>
        <end position="688"/>
    </location>
</feature>
<dbReference type="GO" id="GO:0005886">
    <property type="term" value="C:plasma membrane"/>
    <property type="evidence" value="ECO:0007669"/>
    <property type="project" value="UniProtKB-SubCell"/>
</dbReference>
<dbReference type="AlphaFoldDB" id="A0A7K1L949"/>
<organism evidence="11 12">
    <name type="scientific">Actinomadura litoris</name>
    <dbReference type="NCBI Taxonomy" id="2678616"/>
    <lineage>
        <taxon>Bacteria</taxon>
        <taxon>Bacillati</taxon>
        <taxon>Actinomycetota</taxon>
        <taxon>Actinomycetes</taxon>
        <taxon>Streptosporangiales</taxon>
        <taxon>Thermomonosporaceae</taxon>
        <taxon>Actinomadura</taxon>
    </lineage>
</organism>
<dbReference type="InterPro" id="IPR036388">
    <property type="entry name" value="WH-like_DNA-bd_sf"/>
</dbReference>
<sequence>MTAGTVPRDGRAMPRGRDLYVILGALMLAMLLAALDQTIVSTALPTIVSDLGGLNHLSWVVTAYLLASTASTPLWGKLGDQYGRKRLFQTSIVIFLAGSALCGLAQDMTELIGFRALQGLGGGGLMVLVVAIVGDVVPPRERGRYQGMFGAVFGVASVCGPLLGGWFVDNLSWRWVFYINLPIGVVALLVIAAVLHAGGERRRHRIDYLGTLLIVGWSVGLVLMTTWGGTRYGWTSAPIIALGAGSVALIGVWLLVERRAAEPVMPPRLLTEPVFALGSAISFAVGFAMFGALTFLPIFLQVVHGVSPTLSGVHLLPMMLGMLCSSIGSGQLISKFGRYKAFPVAGTPIIAVALYLCSRLDEDSSTLSMSLRFALLGFGLGLVLQVLVIAVQNAVSYEDLGAATSGVTFFRQIGGSFGVAVFGSVFSSRLAGHVEDLARDRMLPPGFDPAAVQGNPKLLDRYPAPVKDGVLHAYAQSIDSVFLWAVPVAAAAFVLTLFLREVPLRATSQTRDYGEGFGAAPTVRSSRHEIERALSELMRGDARALEVYNRLGRLAGVDLPAGSMWALCRIAKDGTVAGPDLAERAGVPVEHGRPYVDRTVEAGYVERRDGVLAITPTGLAAAERLFAARRDGLARLLDGWSPEEHPELSEVLSDLAQASLGDDADGREIHAVPPGGPPRRPPGATGAR</sequence>
<dbReference type="NCBIfam" id="TIGR00711">
    <property type="entry name" value="efflux_EmrB"/>
    <property type="match status" value="1"/>
</dbReference>
<feature type="transmembrane region" description="Helical" evidence="9">
    <location>
        <begin position="20"/>
        <end position="44"/>
    </location>
</feature>
<evidence type="ECO:0000256" key="1">
    <source>
        <dbReference type="ARBA" id="ARBA00004651"/>
    </source>
</evidence>
<reference evidence="11 12" key="1">
    <citation type="submission" date="2019-11" db="EMBL/GenBank/DDBJ databases">
        <authorList>
            <person name="Cao P."/>
        </authorList>
    </citation>
    <scope>NUCLEOTIDE SEQUENCE [LARGE SCALE GENOMIC DNA]</scope>
    <source>
        <strain evidence="11 12">NEAU-AAG5</strain>
    </source>
</reference>
<feature type="transmembrane region" description="Helical" evidence="9">
    <location>
        <begin position="277"/>
        <end position="300"/>
    </location>
</feature>